<comment type="similarity">
    <text evidence="1">Belongs to the methyltransferase superfamily. Fibrillarin family.</text>
</comment>
<keyword evidence="9" id="KW-1185">Reference proteome</keyword>
<dbReference type="PANTHER" id="PTHR10335:SF17">
    <property type="entry name" value="FIBRILLARIN"/>
    <property type="match status" value="1"/>
</dbReference>
<evidence type="ECO:0000256" key="1">
    <source>
        <dbReference type="ARBA" id="ARBA00010632"/>
    </source>
</evidence>
<dbReference type="Gene3D" id="3.40.50.150">
    <property type="entry name" value="Vaccinia Virus protein VP39"/>
    <property type="match status" value="1"/>
</dbReference>
<protein>
    <recommendedName>
        <fullName evidence="2">rRNA 2'-O-methyltransferase fibrillarin</fullName>
    </recommendedName>
</protein>
<dbReference type="InterPro" id="IPR000692">
    <property type="entry name" value="Fibrillarin"/>
</dbReference>
<sequence>MPVYGETFRRSGSRLMREWVARRSKLATAILKGFRGLPAGLGEMLYLGASTGTTVSHLSDIYPRSRIFAVEVALEPFSRLLRLAERRSNIYPVLDDASFPERYSFFLEAPDLIYQDISQRNQVQIFMWNADHFDSVREAIFILKATSINSREKPQRVLERAITEFEGSGWKVLNVIDLSPNARNNYLMHLRR</sequence>
<keyword evidence="4 8" id="KW-0489">Methyltransferase</keyword>
<dbReference type="InterPro" id="IPR029063">
    <property type="entry name" value="SAM-dependent_MTases_sf"/>
</dbReference>
<name>A0AA37F9F4_9ARCH</name>
<dbReference type="GO" id="GO:0003723">
    <property type="term" value="F:RNA binding"/>
    <property type="evidence" value="ECO:0007669"/>
    <property type="project" value="UniProtKB-KW"/>
</dbReference>
<dbReference type="AlphaFoldDB" id="A0AA37F9F4"/>
<dbReference type="Proteomes" id="UP000632195">
    <property type="component" value="Unassembled WGS sequence"/>
</dbReference>
<keyword evidence="3" id="KW-0698">rRNA processing</keyword>
<dbReference type="NCBIfam" id="NF003276">
    <property type="entry name" value="PRK04266.1-2"/>
    <property type="match status" value="1"/>
</dbReference>
<dbReference type="Pfam" id="PF01269">
    <property type="entry name" value="Fibrillarin"/>
    <property type="match status" value="1"/>
</dbReference>
<reference evidence="8" key="2">
    <citation type="submission" date="2022-09" db="EMBL/GenBank/DDBJ databases">
        <authorList>
            <person name="Sun Q."/>
            <person name="Ohkuma M."/>
        </authorList>
    </citation>
    <scope>NUCLEOTIDE SEQUENCE</scope>
    <source>
        <strain evidence="8">JCM 13583</strain>
    </source>
</reference>
<keyword evidence="7" id="KW-0694">RNA-binding</keyword>
<keyword evidence="5" id="KW-0808">Transferase</keyword>
<organism evidence="8 9">
    <name type="scientific">Thermogymnomonas acidicola</name>
    <dbReference type="NCBI Taxonomy" id="399579"/>
    <lineage>
        <taxon>Archaea</taxon>
        <taxon>Methanobacteriati</taxon>
        <taxon>Thermoplasmatota</taxon>
        <taxon>Thermoplasmata</taxon>
        <taxon>Thermoplasmatales</taxon>
        <taxon>Thermogymnomonas</taxon>
    </lineage>
</organism>
<dbReference type="GO" id="GO:0000494">
    <property type="term" value="P:box C/D sno(s)RNA 3'-end processing"/>
    <property type="evidence" value="ECO:0007669"/>
    <property type="project" value="TreeGrafter"/>
</dbReference>
<evidence type="ECO:0000256" key="3">
    <source>
        <dbReference type="ARBA" id="ARBA00022552"/>
    </source>
</evidence>
<accession>A0AA37F9F4</accession>
<evidence type="ECO:0000256" key="2">
    <source>
        <dbReference type="ARBA" id="ARBA00015190"/>
    </source>
</evidence>
<dbReference type="RefSeq" id="WP_229657494.1">
    <property type="nucleotide sequence ID" value="NZ_BMNY01000001.1"/>
</dbReference>
<proteinExistence type="inferred from homology"/>
<evidence type="ECO:0000256" key="7">
    <source>
        <dbReference type="ARBA" id="ARBA00022884"/>
    </source>
</evidence>
<reference evidence="8" key="1">
    <citation type="journal article" date="2014" name="Int. J. Syst. Evol. Microbiol.">
        <title>Complete genome sequence of Corynebacterium casei LMG S-19264T (=DSM 44701T), isolated from a smear-ripened cheese.</title>
        <authorList>
            <consortium name="US DOE Joint Genome Institute (JGI-PGF)"/>
            <person name="Walter F."/>
            <person name="Albersmeier A."/>
            <person name="Kalinowski J."/>
            <person name="Ruckert C."/>
        </authorList>
    </citation>
    <scope>NUCLEOTIDE SEQUENCE</scope>
    <source>
        <strain evidence="8">JCM 13583</strain>
    </source>
</reference>
<evidence type="ECO:0000256" key="4">
    <source>
        <dbReference type="ARBA" id="ARBA00022603"/>
    </source>
</evidence>
<dbReference type="GO" id="GO:0008649">
    <property type="term" value="F:rRNA methyltransferase activity"/>
    <property type="evidence" value="ECO:0007669"/>
    <property type="project" value="TreeGrafter"/>
</dbReference>
<evidence type="ECO:0000313" key="8">
    <source>
        <dbReference type="EMBL" id="GGM73933.1"/>
    </source>
</evidence>
<dbReference type="SUPFAM" id="SSF53335">
    <property type="entry name" value="S-adenosyl-L-methionine-dependent methyltransferases"/>
    <property type="match status" value="1"/>
</dbReference>
<gene>
    <name evidence="8" type="ORF">GCM10007108_09890</name>
</gene>
<evidence type="ECO:0000313" key="9">
    <source>
        <dbReference type="Proteomes" id="UP000632195"/>
    </source>
</evidence>
<dbReference type="GO" id="GO:1990259">
    <property type="term" value="F:histone H2AQ104 methyltransferase activity"/>
    <property type="evidence" value="ECO:0007669"/>
    <property type="project" value="TreeGrafter"/>
</dbReference>
<comment type="caution">
    <text evidence="8">The sequence shown here is derived from an EMBL/GenBank/DDBJ whole genome shotgun (WGS) entry which is preliminary data.</text>
</comment>
<dbReference type="PRINTS" id="PR00052">
    <property type="entry name" value="FIBRILLARIN"/>
</dbReference>
<keyword evidence="6" id="KW-0819">tRNA processing</keyword>
<dbReference type="GO" id="GO:0008033">
    <property type="term" value="P:tRNA processing"/>
    <property type="evidence" value="ECO:0007669"/>
    <property type="project" value="UniProtKB-KW"/>
</dbReference>
<evidence type="ECO:0000256" key="6">
    <source>
        <dbReference type="ARBA" id="ARBA00022694"/>
    </source>
</evidence>
<dbReference type="PANTHER" id="PTHR10335">
    <property type="entry name" value="RRNA 2-O-METHYLTRANSFERASE FIBRILLARIN"/>
    <property type="match status" value="1"/>
</dbReference>
<dbReference type="SMART" id="SM01206">
    <property type="entry name" value="Fibrillarin"/>
    <property type="match status" value="1"/>
</dbReference>
<dbReference type="EMBL" id="BMNY01000001">
    <property type="protein sequence ID" value="GGM73933.1"/>
    <property type="molecule type" value="Genomic_DNA"/>
</dbReference>
<evidence type="ECO:0000256" key="5">
    <source>
        <dbReference type="ARBA" id="ARBA00022679"/>
    </source>
</evidence>